<dbReference type="SUPFAM" id="SSF46689">
    <property type="entry name" value="Homeodomain-like"/>
    <property type="match status" value="1"/>
</dbReference>
<gene>
    <name evidence="6" type="ORF">FXB40_12490</name>
</gene>
<dbReference type="PRINTS" id="PR00455">
    <property type="entry name" value="HTHTETR"/>
</dbReference>
<comment type="caution">
    <text evidence="6">The sequence shown here is derived from an EMBL/GenBank/DDBJ whole genome shotgun (WGS) entry which is preliminary data.</text>
</comment>
<organism evidence="6 7">
    <name type="scientific">Bradyrhizobium rifense</name>
    <dbReference type="NCBI Taxonomy" id="515499"/>
    <lineage>
        <taxon>Bacteria</taxon>
        <taxon>Pseudomonadati</taxon>
        <taxon>Pseudomonadota</taxon>
        <taxon>Alphaproteobacteria</taxon>
        <taxon>Hyphomicrobiales</taxon>
        <taxon>Nitrobacteraceae</taxon>
        <taxon>Bradyrhizobium</taxon>
    </lineage>
</organism>
<dbReference type="EMBL" id="VSSS01000021">
    <property type="protein sequence ID" value="TYL96174.1"/>
    <property type="molecule type" value="Genomic_DNA"/>
</dbReference>
<reference evidence="6 7" key="1">
    <citation type="submission" date="2019-08" db="EMBL/GenBank/DDBJ databases">
        <title>Bradyrhizobium hipponensis sp. nov., a rhizobium isolated from a Lupinus angustifolius root nodule in Tunisia.</title>
        <authorList>
            <person name="Off K."/>
            <person name="Rejili M."/>
            <person name="Mars M."/>
            <person name="Brachmann A."/>
            <person name="Marin M."/>
        </authorList>
    </citation>
    <scope>NUCLEOTIDE SEQUENCE [LARGE SCALE GENOMIC DNA]</scope>
    <source>
        <strain evidence="6 7">CTAW71</strain>
    </source>
</reference>
<name>A0A5D3KNM5_9BRAD</name>
<sequence length="195" mass="21186">MTFDQRRNTILAAATRLFARKGYDGASMSGIAAAAGITKPVLYDHFASKDALFETLLRSIRDDLLAKGRAIGQSTASEEIKFRSAVDTFFAFVEAQPDAAKILLIVPQGNPVTVKLSRDVQQGATTAISQLLKSYLPAGGTWQYEAAGEFLKEGLHALAKWWLSHPGHSRDSIVDLVMKACWTGFQPVKAGKACR</sequence>
<evidence type="ECO:0000313" key="6">
    <source>
        <dbReference type="EMBL" id="TYL96174.1"/>
    </source>
</evidence>
<feature type="domain" description="HTH tetR-type" evidence="5">
    <location>
        <begin position="4"/>
        <end position="64"/>
    </location>
</feature>
<proteinExistence type="predicted"/>
<evidence type="ECO:0000259" key="5">
    <source>
        <dbReference type="PROSITE" id="PS50977"/>
    </source>
</evidence>
<dbReference type="InterPro" id="IPR001647">
    <property type="entry name" value="HTH_TetR"/>
</dbReference>
<dbReference type="PROSITE" id="PS01081">
    <property type="entry name" value="HTH_TETR_1"/>
    <property type="match status" value="1"/>
</dbReference>
<dbReference type="Gene3D" id="1.10.357.10">
    <property type="entry name" value="Tetracycline Repressor, domain 2"/>
    <property type="match status" value="1"/>
</dbReference>
<evidence type="ECO:0000313" key="7">
    <source>
        <dbReference type="Proteomes" id="UP000324758"/>
    </source>
</evidence>
<feature type="DNA-binding region" description="H-T-H motif" evidence="4">
    <location>
        <begin position="27"/>
        <end position="46"/>
    </location>
</feature>
<dbReference type="OrthoDB" id="9798857at2"/>
<dbReference type="PROSITE" id="PS50977">
    <property type="entry name" value="HTH_TETR_2"/>
    <property type="match status" value="1"/>
</dbReference>
<dbReference type="Pfam" id="PF00440">
    <property type="entry name" value="TetR_N"/>
    <property type="match status" value="1"/>
</dbReference>
<keyword evidence="1" id="KW-0805">Transcription regulation</keyword>
<evidence type="ECO:0000256" key="2">
    <source>
        <dbReference type="ARBA" id="ARBA00023125"/>
    </source>
</evidence>
<dbReference type="InterPro" id="IPR050109">
    <property type="entry name" value="HTH-type_TetR-like_transc_reg"/>
</dbReference>
<protein>
    <submittedName>
        <fullName evidence="6">TetR/AcrR family transcriptional regulator</fullName>
    </submittedName>
</protein>
<dbReference type="GO" id="GO:0000976">
    <property type="term" value="F:transcription cis-regulatory region binding"/>
    <property type="evidence" value="ECO:0007669"/>
    <property type="project" value="TreeGrafter"/>
</dbReference>
<keyword evidence="7" id="KW-1185">Reference proteome</keyword>
<dbReference type="InterPro" id="IPR023772">
    <property type="entry name" value="DNA-bd_HTH_TetR-type_CS"/>
</dbReference>
<dbReference type="PANTHER" id="PTHR30055:SF146">
    <property type="entry name" value="HTH-TYPE TRANSCRIPTIONAL DUAL REGULATOR CECR"/>
    <property type="match status" value="1"/>
</dbReference>
<dbReference type="PANTHER" id="PTHR30055">
    <property type="entry name" value="HTH-TYPE TRANSCRIPTIONAL REGULATOR RUTR"/>
    <property type="match status" value="1"/>
</dbReference>
<evidence type="ECO:0000256" key="1">
    <source>
        <dbReference type="ARBA" id="ARBA00023015"/>
    </source>
</evidence>
<keyword evidence="2 4" id="KW-0238">DNA-binding</keyword>
<dbReference type="GO" id="GO:0003700">
    <property type="term" value="F:DNA-binding transcription factor activity"/>
    <property type="evidence" value="ECO:0007669"/>
    <property type="project" value="TreeGrafter"/>
</dbReference>
<evidence type="ECO:0000256" key="4">
    <source>
        <dbReference type="PROSITE-ProRule" id="PRU00335"/>
    </source>
</evidence>
<dbReference type="FunFam" id="1.10.10.60:FF:000141">
    <property type="entry name" value="TetR family transcriptional regulator"/>
    <property type="match status" value="1"/>
</dbReference>
<evidence type="ECO:0000256" key="3">
    <source>
        <dbReference type="ARBA" id="ARBA00023163"/>
    </source>
</evidence>
<accession>A0A5D3KNM5</accession>
<dbReference type="InterPro" id="IPR009057">
    <property type="entry name" value="Homeodomain-like_sf"/>
</dbReference>
<dbReference type="SUPFAM" id="SSF48498">
    <property type="entry name" value="Tetracyclin repressor-like, C-terminal domain"/>
    <property type="match status" value="1"/>
</dbReference>
<keyword evidence="3" id="KW-0804">Transcription</keyword>
<dbReference type="InterPro" id="IPR036271">
    <property type="entry name" value="Tet_transcr_reg_TetR-rel_C_sf"/>
</dbReference>
<dbReference type="AlphaFoldDB" id="A0A5D3KNM5"/>
<dbReference type="Proteomes" id="UP000324758">
    <property type="component" value="Unassembled WGS sequence"/>
</dbReference>